<organism evidence="5 6">
    <name type="scientific">endosymbiont of Escarpia spicata</name>
    <dbReference type="NCBI Taxonomy" id="2200908"/>
    <lineage>
        <taxon>Bacteria</taxon>
        <taxon>Pseudomonadati</taxon>
        <taxon>Pseudomonadota</taxon>
        <taxon>Gammaproteobacteria</taxon>
        <taxon>sulfur-oxidizing symbionts</taxon>
    </lineage>
</organism>
<keyword evidence="1" id="KW-0802">TPR repeat</keyword>
<accession>A0A370DRD5</accession>
<dbReference type="PROSITE" id="PS50005">
    <property type="entry name" value="TPR"/>
    <property type="match status" value="1"/>
</dbReference>
<dbReference type="Pfam" id="PF12770">
    <property type="entry name" value="CHAT"/>
    <property type="match status" value="1"/>
</dbReference>
<dbReference type="InterPro" id="IPR024983">
    <property type="entry name" value="CHAT_dom"/>
</dbReference>
<keyword evidence="6" id="KW-1185">Reference proteome</keyword>
<feature type="domain" description="DUF7379" evidence="4">
    <location>
        <begin position="212"/>
        <end position="306"/>
    </location>
</feature>
<dbReference type="GO" id="GO:0006629">
    <property type="term" value="P:lipid metabolic process"/>
    <property type="evidence" value="ECO:0007669"/>
    <property type="project" value="InterPro"/>
</dbReference>
<feature type="domain" description="CHAT" evidence="3">
    <location>
        <begin position="1193"/>
        <end position="1486"/>
    </location>
</feature>
<dbReference type="GO" id="GO:0008374">
    <property type="term" value="F:O-acyltransferase activity"/>
    <property type="evidence" value="ECO:0007669"/>
    <property type="project" value="InterPro"/>
</dbReference>
<dbReference type="SUPFAM" id="SSF53474">
    <property type="entry name" value="alpha/beta-Hydrolases"/>
    <property type="match status" value="2"/>
</dbReference>
<dbReference type="Pfam" id="PF20308">
    <property type="entry name" value="TPR-S"/>
    <property type="match status" value="1"/>
</dbReference>
<proteinExistence type="predicted"/>
<dbReference type="Proteomes" id="UP000254771">
    <property type="component" value="Unassembled WGS sequence"/>
</dbReference>
<dbReference type="PANTHER" id="PTHR37946">
    <property type="entry name" value="SLL1969 PROTEIN"/>
    <property type="match status" value="1"/>
</dbReference>
<evidence type="ECO:0000259" key="3">
    <source>
        <dbReference type="Pfam" id="PF12770"/>
    </source>
</evidence>
<evidence type="ECO:0000256" key="1">
    <source>
        <dbReference type="PROSITE-ProRule" id="PRU00339"/>
    </source>
</evidence>
<dbReference type="Gene3D" id="3.40.50.1820">
    <property type="entry name" value="alpha/beta hydrolase"/>
    <property type="match status" value="2"/>
</dbReference>
<sequence length="1821" mass="201925">MSFPPSPARFTEEDGKMPTKRNKTTFVVQGRDISTRELNEQLAEELTDILQVEVRDGSAVSLAPDRSGDSSAVELMATDEDVVELTLEDNLQVFTSVGRLREEILTADSHRGAKPGQLVLPRRLTFSNQHSRGEDGLLVEAFKLLDVKGRIIDHVTGKAAEFTARKVAELIEDQLVGDGALFRIHQLDSSGDERSGFQPVQPEEIDNTVPILLFIHGTASSTRGGFSDFWKMSFDDTWDQLKGFYGENILAFEHRTLSESPIDNAIELLEALPDKATLHLVSHSRGGLVGELLCRAQFDESREPFTREEIALFDADNLFGLAGFLQEVKDDYAHHRRQLRKLNTLLMEKQPKIERFVRVACPARGTTLASGKLDLYLSGVLNVIGQIPVLKASPIYGLLKTFTLAVAKERTRPEQLPGLEAQMPGSPLIGLLNSTPVSTHASLAVIEGDINPTGIFKKIAMFFLDQFYESDHDLVVNTPSMDGGARRAVRIPVLFDQGRDVNHFQYFCNKRTRRGLLSALTEIASPPAGFQLRKQTKKTVARTLSAERVSGEVPTVFLLPGLTGSHLAVDNNRIWVDPFDLLRGKFTKLEYKASDVSAQQVVGLAYGDLIDFLADTHEVIPFPYDWRRSVMESGLLLAAAVDERLRNTDQPVHIVAHSMGGIVYRAMIAQDPQLWDRLRERTGSRVLMLGTPNRGSYSIPRIFSRQDSTVKMLALADLRHNQDQLLAVLSQFRGMLELLPLDDQGKIPADNLWDQFGKVLGGDWKRPGKTDLCSAQSTWDKLDSHPLDSERVFYIAGRADETPVAVEVDENPKGKTKIRFFSTSQGDGQVPWNTGIPAGIKHWFVDAVHGDIPDHEPAFTGMLEILKTGNTQLLSTRPQTARGVEARREMLPDQIDVYPDEDLLTAAFLGRSTAAAPRKPVQLPVQVSVVHGNLRFATSPVAVGHYQGDSIVSAEAAVDACLENRLKKRLLLNLYPGPLQTNEVLLRNHQDELPGAIIIGLGEVGTLTSSGLTDTFREAVLRYVLTVQEEGNAQPEEIGLSALLIGTGAGGMSTEDAVTAMLRAVLQANQLLAGPANNIERTIQSIRFIELYEDVAVGALHALHQIVKGPEFRSRITALPEIISGDGRLRRVYYDEDPAWWQRLRIESTEDGGLKYTSLAGRARLEMSIQPLQKQSVEPYLQELTGNTWSNSRAGRTLFELLVPREFKTHVRDNQDMVLVVDKHSARYPWELLEYAGFDGDEPLASKVGMVRQLASFESDVGSVCSNHRALVVGDPRLDGSEFVALPAAQKEARAVERLLSESEFDVKPALIGANGTEILTELMTDDYEILHLAGHGVVDYPLPQDDSICKSKQGKDKPKLITGMVIGKEHFLTPIEIRQMPSTPAFVFINCCHLGSTDTQGRQGNQAFHRLAANLATQLIGQGVKAVIAAGWAVNDDAAQTFAETFYEAFLYGSSFGDAVKRARMETYHKHDRFNTWGAYQCYGDPGYALTTETGRRRRSSKQTYVSLAEYVSAIENIAEWAKTASDSEVRSWSQKLADLLQSVPTKWEENASLVETAGRAWGQLGEFSKAIEAYERAISADPASATILSAEQLANFEAREAVKLHGDGQLVVAKRLVNRAGKRIDGLNLKFGTTVERLALKGSAAKHRSIVYLDKDKECRRSLAEMEQAYKASYQLCLSQQGRINTYPLTNWLTAHWLLVKAGIRNDKDLGGDGDFDSLLAQAMQQAHVSESSMGGEYFWNAIAENDCRLLAALKQGDLVDRKEMIADTYRHIRKRASSPRQFKSVMQHLGFLERMSNHFKLVEQKSLKWLIDNLNGKG</sequence>
<evidence type="ECO:0000313" key="5">
    <source>
        <dbReference type="EMBL" id="RDH87636.1"/>
    </source>
</evidence>
<protein>
    <submittedName>
        <fullName evidence="5">Uncharacterized protein</fullName>
    </submittedName>
</protein>
<dbReference type="Pfam" id="PF24096">
    <property type="entry name" value="DUF7379"/>
    <property type="match status" value="1"/>
</dbReference>
<dbReference type="InterPro" id="IPR046880">
    <property type="entry name" value="TPR-S"/>
</dbReference>
<name>A0A370DRD5_9GAMM</name>
<gene>
    <name evidence="5" type="ORF">DIZ78_03470</name>
</gene>
<feature type="repeat" description="TPR" evidence="1">
    <location>
        <begin position="1553"/>
        <end position="1586"/>
    </location>
</feature>
<feature type="region of interest" description="Disordered" evidence="2">
    <location>
        <begin position="1"/>
        <end position="21"/>
    </location>
</feature>
<reference evidence="5 6" key="1">
    <citation type="journal article" date="2018" name="ISME J.">
        <title>Endosymbiont genomes yield clues of tubeworm success.</title>
        <authorList>
            <person name="Li Y."/>
            <person name="Liles M.R."/>
            <person name="Halanych K.M."/>
        </authorList>
    </citation>
    <scope>NUCLEOTIDE SEQUENCE [LARGE SCALE GENOMIC DNA]</scope>
    <source>
        <strain evidence="5">A1462</strain>
    </source>
</reference>
<dbReference type="Pfam" id="PF02450">
    <property type="entry name" value="LCAT"/>
    <property type="match status" value="1"/>
</dbReference>
<dbReference type="InterPro" id="IPR055803">
    <property type="entry name" value="DUF7379"/>
</dbReference>
<evidence type="ECO:0000259" key="4">
    <source>
        <dbReference type="Pfam" id="PF24096"/>
    </source>
</evidence>
<dbReference type="EMBL" id="QFXE01000005">
    <property type="protein sequence ID" value="RDH87636.1"/>
    <property type="molecule type" value="Genomic_DNA"/>
</dbReference>
<evidence type="ECO:0000313" key="6">
    <source>
        <dbReference type="Proteomes" id="UP000254771"/>
    </source>
</evidence>
<comment type="caution">
    <text evidence="5">The sequence shown here is derived from an EMBL/GenBank/DDBJ whole genome shotgun (WGS) entry which is preliminary data.</text>
</comment>
<dbReference type="PANTHER" id="PTHR37946:SF1">
    <property type="entry name" value="SLL1969 PROTEIN"/>
    <property type="match status" value="1"/>
</dbReference>
<dbReference type="InterPro" id="IPR003386">
    <property type="entry name" value="LACT/PDAT_acylTrfase"/>
</dbReference>
<dbReference type="Gene3D" id="3.40.50.1460">
    <property type="match status" value="1"/>
</dbReference>
<dbReference type="InterPro" id="IPR019734">
    <property type="entry name" value="TPR_rpt"/>
</dbReference>
<dbReference type="InterPro" id="IPR029058">
    <property type="entry name" value="AB_hydrolase_fold"/>
</dbReference>
<evidence type="ECO:0000256" key="2">
    <source>
        <dbReference type="SAM" id="MobiDB-lite"/>
    </source>
</evidence>